<evidence type="ECO:0000313" key="1">
    <source>
        <dbReference type="EnsemblPlants" id="AVESA.00010b.r2.UnG1438860.1.CDS"/>
    </source>
</evidence>
<evidence type="ECO:0000313" key="2">
    <source>
        <dbReference type="Proteomes" id="UP001732700"/>
    </source>
</evidence>
<dbReference type="Proteomes" id="UP001732700">
    <property type="component" value="Unassembled WGS sequence"/>
</dbReference>
<proteinExistence type="predicted"/>
<reference evidence="1" key="1">
    <citation type="submission" date="2025-09" db="UniProtKB">
        <authorList>
            <consortium name="EnsemblPlants"/>
        </authorList>
    </citation>
    <scope>IDENTIFICATION</scope>
</reference>
<organism evidence="1 2">
    <name type="scientific">Avena sativa</name>
    <name type="common">Oat</name>
    <dbReference type="NCBI Taxonomy" id="4498"/>
    <lineage>
        <taxon>Eukaryota</taxon>
        <taxon>Viridiplantae</taxon>
        <taxon>Streptophyta</taxon>
        <taxon>Embryophyta</taxon>
        <taxon>Tracheophyta</taxon>
        <taxon>Spermatophyta</taxon>
        <taxon>Magnoliopsida</taxon>
        <taxon>Liliopsida</taxon>
        <taxon>Poales</taxon>
        <taxon>Poaceae</taxon>
        <taxon>BOP clade</taxon>
        <taxon>Pooideae</taxon>
        <taxon>Poodae</taxon>
        <taxon>Poeae</taxon>
        <taxon>Poeae Chloroplast Group 1 (Aveneae type)</taxon>
        <taxon>Aveninae</taxon>
        <taxon>Avena</taxon>
    </lineage>
</organism>
<keyword evidence="2" id="KW-1185">Reference proteome</keyword>
<dbReference type="EnsemblPlants" id="AVESA.00010b.r2.UnG1438860.1">
    <property type="protein sequence ID" value="AVESA.00010b.r2.UnG1438860.1.CDS"/>
    <property type="gene ID" value="AVESA.00010b.r2.UnG1438860"/>
</dbReference>
<name>A0ACD6ATN4_AVESA</name>
<accession>A0ACD6ATN4</accession>
<protein>
    <submittedName>
        <fullName evidence="1">Uncharacterized protein</fullName>
    </submittedName>
</protein>
<sequence>MISIFLAYNSLDGPVPGSLAGLTKLQELRLAGNSINGSIPGNLGSLNGLKALDLAGNNLTGEIPASLARLTDTLQHFNVSYNNLSGAVPASLAHKFGPPSFAGNILLCGYSASSPPCPLSPSPAPASPDQELTGPRGGRTKKELILIIGGIAVGALILLSLCCILLCCCIRKMSRSSGSSTRARTSKQSASKDAAAGAAGAAAAGRGEKPGTSEAESGGGEVGGKLVHFDGPLAFTADDLLCATAEIMGKSTYGTVYKATLEDGSLVAVKRLREKITKGHKEFEAEAAALGKIRHPNLLPLRAYYLGPKGEKLLVFDYMPNGSLSALLHARAPNTPVEWPARMTVAKGTARGLAYLHDDASIVHGNLTASNVLLDDGSSPKIADIGLGLL</sequence>